<organism evidence="1">
    <name type="scientific">Anguilla anguilla</name>
    <name type="common">European freshwater eel</name>
    <name type="synonym">Muraena anguilla</name>
    <dbReference type="NCBI Taxonomy" id="7936"/>
    <lineage>
        <taxon>Eukaryota</taxon>
        <taxon>Metazoa</taxon>
        <taxon>Chordata</taxon>
        <taxon>Craniata</taxon>
        <taxon>Vertebrata</taxon>
        <taxon>Euteleostomi</taxon>
        <taxon>Actinopterygii</taxon>
        <taxon>Neopterygii</taxon>
        <taxon>Teleostei</taxon>
        <taxon>Anguilliformes</taxon>
        <taxon>Anguillidae</taxon>
        <taxon>Anguilla</taxon>
    </lineage>
</organism>
<dbReference type="EMBL" id="GBXM01084424">
    <property type="protein sequence ID" value="JAH24153.1"/>
    <property type="molecule type" value="Transcribed_RNA"/>
</dbReference>
<accession>A0A0E9R725</accession>
<dbReference type="AlphaFoldDB" id="A0A0E9R725"/>
<reference evidence="1" key="1">
    <citation type="submission" date="2014-11" db="EMBL/GenBank/DDBJ databases">
        <authorList>
            <person name="Amaro Gonzalez C."/>
        </authorList>
    </citation>
    <scope>NUCLEOTIDE SEQUENCE</scope>
</reference>
<sequence>MGDTHLGNNSDMKISLFLITFFCF</sequence>
<reference evidence="1" key="2">
    <citation type="journal article" date="2015" name="Fish Shellfish Immunol.">
        <title>Early steps in the European eel (Anguilla anguilla)-Vibrio vulnificus interaction in the gills: Role of the RtxA13 toxin.</title>
        <authorList>
            <person name="Callol A."/>
            <person name="Pajuelo D."/>
            <person name="Ebbesson L."/>
            <person name="Teles M."/>
            <person name="MacKenzie S."/>
            <person name="Amaro C."/>
        </authorList>
    </citation>
    <scope>NUCLEOTIDE SEQUENCE</scope>
</reference>
<proteinExistence type="predicted"/>
<name>A0A0E9R725_ANGAN</name>
<evidence type="ECO:0000313" key="1">
    <source>
        <dbReference type="EMBL" id="JAH24153.1"/>
    </source>
</evidence>
<protein>
    <submittedName>
        <fullName evidence="1">Uncharacterized protein</fullName>
    </submittedName>
</protein>